<dbReference type="EMBL" id="QZFU01000013">
    <property type="protein sequence ID" value="RJO78425.1"/>
    <property type="molecule type" value="Genomic_DNA"/>
</dbReference>
<proteinExistence type="predicted"/>
<protein>
    <submittedName>
        <fullName evidence="1">Uncharacterized protein</fullName>
    </submittedName>
</protein>
<dbReference type="PANTHER" id="PTHR43106:SF1">
    <property type="entry name" value="DEHYDROGENASE-RELATED"/>
    <property type="match status" value="1"/>
</dbReference>
<dbReference type="InterPro" id="IPR036188">
    <property type="entry name" value="FAD/NAD-bd_sf"/>
</dbReference>
<dbReference type="PRINTS" id="PR00368">
    <property type="entry name" value="FADPNR"/>
</dbReference>
<accession>A0A3A4KTQ0</accession>
<keyword evidence="2" id="KW-1185">Reference proteome</keyword>
<gene>
    <name evidence="1" type="ORF">D5S18_05935</name>
</gene>
<dbReference type="SUPFAM" id="SSF51905">
    <property type="entry name" value="FAD/NAD(P)-binding domain"/>
    <property type="match status" value="1"/>
</dbReference>
<reference evidence="1 2" key="1">
    <citation type="submission" date="2018-09" db="EMBL/GenBank/DDBJ databases">
        <title>YIM PH21274 draft genome.</title>
        <authorList>
            <person name="Miao C."/>
        </authorList>
    </citation>
    <scope>NUCLEOTIDE SEQUENCE [LARGE SCALE GENOMIC DNA]</scope>
    <source>
        <strain evidence="1 2">YIM PH 21724</strain>
    </source>
</reference>
<dbReference type="Proteomes" id="UP000266677">
    <property type="component" value="Unassembled WGS sequence"/>
</dbReference>
<evidence type="ECO:0000313" key="2">
    <source>
        <dbReference type="Proteomes" id="UP000266677"/>
    </source>
</evidence>
<sequence length="500" mass="53238">MNTVFVDPAAPVTGSNLPRIRERFGADVDVLVVGAGPAGIIAADKLSAGGGEVLLVDAGRAHTVRVCPVELMRSCLGCKGICNVISGFGGCVHYGDGVKLSRFPSGRRLAELLGPARAARLENEALRTWLGTGVPSFRGVRGWSPFPVKDYPVVPLTSVEVMAMLDRMHDRVSATAGLELRLGTEVLSLTPVPPAGWVARLRDRRQGEYLVRAGSVVVAVGRRGRSWWHRQIRVLGVDFAPPVPSVGVRFEMAAELLRGGAAVHEDFKTTLTRNGVKVKTFCFCSGAGGGRIKFTDYAMEGYTLLDGHVIAEPATDATANFALLAQLRDDDGRPWDTTRIETDLLTPYRRLRPDRPGKPVLQWLPDFRAIRLGCASVEEFTARSGVTPSVRDYRMANLAGILPSTVRTALLSAFDDLIGFFAGSGTAHEEQVGVIGLELENTWDELVVSPSLETSVSRLYAAGDCAGLAQGILQAGVGGLAAAEGILGPSVTPMTEGIAG</sequence>
<name>A0A3A4KTQ0_9NOCA</name>
<organism evidence="1 2">
    <name type="scientific">Nocardia panacis</name>
    <dbReference type="NCBI Taxonomy" id="2340916"/>
    <lineage>
        <taxon>Bacteria</taxon>
        <taxon>Bacillati</taxon>
        <taxon>Actinomycetota</taxon>
        <taxon>Actinomycetes</taxon>
        <taxon>Mycobacteriales</taxon>
        <taxon>Nocardiaceae</taxon>
        <taxon>Nocardia</taxon>
    </lineage>
</organism>
<dbReference type="PANTHER" id="PTHR43106">
    <property type="entry name" value="DEHYDROGENASE-RELATED"/>
    <property type="match status" value="1"/>
</dbReference>
<comment type="caution">
    <text evidence="1">The sequence shown here is derived from an EMBL/GenBank/DDBJ whole genome shotgun (WGS) entry which is preliminary data.</text>
</comment>
<dbReference type="AlphaFoldDB" id="A0A3A4KTQ0"/>
<evidence type="ECO:0000313" key="1">
    <source>
        <dbReference type="EMBL" id="RJO78425.1"/>
    </source>
</evidence>
<dbReference type="Gene3D" id="3.50.50.60">
    <property type="entry name" value="FAD/NAD(P)-binding domain"/>
    <property type="match status" value="2"/>
</dbReference>